<sequence length="43" mass="4213">MVEEVFAEVSALAAGVAVVAAAGAVEEAAVPGEENPKIRSGCL</sequence>
<reference evidence="2" key="1">
    <citation type="journal article" date="2019" name="Int. J. Syst. Evol. Microbiol.">
        <title>The Global Catalogue of Microorganisms (GCM) 10K type strain sequencing project: providing services to taxonomists for standard genome sequencing and annotation.</title>
        <authorList>
            <consortium name="The Broad Institute Genomics Platform"/>
            <consortium name="The Broad Institute Genome Sequencing Center for Infectious Disease"/>
            <person name="Wu L."/>
            <person name="Ma J."/>
        </authorList>
    </citation>
    <scope>NUCLEOTIDE SEQUENCE [LARGE SCALE GENOMIC DNA]</scope>
    <source>
        <strain evidence="2">CGMCC 1.15394</strain>
    </source>
</reference>
<keyword evidence="2" id="KW-1185">Reference proteome</keyword>
<protein>
    <submittedName>
        <fullName evidence="1">Uncharacterized protein</fullName>
    </submittedName>
</protein>
<comment type="caution">
    <text evidence="1">The sequence shown here is derived from an EMBL/GenBank/DDBJ whole genome shotgun (WGS) entry which is preliminary data.</text>
</comment>
<dbReference type="EMBL" id="BMIT01000082">
    <property type="protein sequence ID" value="GGF15976.1"/>
    <property type="molecule type" value="Genomic_DNA"/>
</dbReference>
<evidence type="ECO:0000313" key="2">
    <source>
        <dbReference type="Proteomes" id="UP000638462"/>
    </source>
</evidence>
<accession>A0ABQ1UD47</accession>
<evidence type="ECO:0000313" key="1">
    <source>
        <dbReference type="EMBL" id="GGF15976.1"/>
    </source>
</evidence>
<dbReference type="Proteomes" id="UP000638462">
    <property type="component" value="Unassembled WGS sequence"/>
</dbReference>
<name>A0ABQ1UD47_9GAMM</name>
<organism evidence="1 2">
    <name type="scientific">Pseudoalteromonas gelatinilytica</name>
    <dbReference type="NCBI Taxonomy" id="1703256"/>
    <lineage>
        <taxon>Bacteria</taxon>
        <taxon>Pseudomonadati</taxon>
        <taxon>Pseudomonadota</taxon>
        <taxon>Gammaproteobacteria</taxon>
        <taxon>Alteromonadales</taxon>
        <taxon>Pseudoalteromonadaceae</taxon>
        <taxon>Pseudoalteromonas</taxon>
    </lineage>
</organism>
<proteinExistence type="predicted"/>
<gene>
    <name evidence="1" type="ORF">GCM10008027_45830</name>
</gene>